<dbReference type="Pfam" id="PF13735">
    <property type="entry name" value="tRNA_NucTran2_2"/>
    <property type="match status" value="1"/>
</dbReference>
<dbReference type="GO" id="GO:0000166">
    <property type="term" value="F:nucleotide binding"/>
    <property type="evidence" value="ECO:0007669"/>
    <property type="project" value="UniProtKB-KW"/>
</dbReference>
<feature type="domain" description="CCA-adding enzyme C-terminal" evidence="12">
    <location>
        <begin position="308"/>
        <end position="455"/>
    </location>
</feature>
<dbReference type="KEGG" id="wcp:H9Q76_13280"/>
<dbReference type="NCBIfam" id="NF009814">
    <property type="entry name" value="PRK13299.1"/>
    <property type="match status" value="1"/>
</dbReference>
<dbReference type="PANTHER" id="PTHR46173">
    <property type="entry name" value="CCA TRNA NUCLEOTIDYLTRANSFERASE 1, MITOCHONDRIAL"/>
    <property type="match status" value="1"/>
</dbReference>
<evidence type="ECO:0000256" key="6">
    <source>
        <dbReference type="ARBA" id="ARBA00022741"/>
    </source>
</evidence>
<comment type="similarity">
    <text evidence="9">Belongs to the tRNA nucleotidyltransferase/poly(A) polymerase family.</text>
</comment>
<dbReference type="Gene3D" id="1.10.3090.10">
    <property type="entry name" value="cca-adding enzyme, domain 2"/>
    <property type="match status" value="1"/>
</dbReference>
<dbReference type="InterPro" id="IPR032810">
    <property type="entry name" value="CCA-adding_enz_C"/>
</dbReference>
<accession>A0A7G9FM78</accession>
<keyword evidence="4 13" id="KW-0548">Nucleotidyltransferase</keyword>
<dbReference type="Gene3D" id="3.30.460.10">
    <property type="entry name" value="Beta Polymerase, domain 2"/>
    <property type="match status" value="1"/>
</dbReference>
<evidence type="ECO:0000313" key="14">
    <source>
        <dbReference type="Proteomes" id="UP000515819"/>
    </source>
</evidence>
<dbReference type="GO" id="GO:0008033">
    <property type="term" value="P:tRNA processing"/>
    <property type="evidence" value="ECO:0007669"/>
    <property type="project" value="UniProtKB-KW"/>
</dbReference>
<dbReference type="Proteomes" id="UP000515819">
    <property type="component" value="Chromosome"/>
</dbReference>
<dbReference type="EC" id="2.7.7.72" evidence="13"/>
<dbReference type="InterPro" id="IPR003607">
    <property type="entry name" value="HD/PDEase_dom"/>
</dbReference>
<keyword evidence="8 9" id="KW-0694">RNA-binding</keyword>
<keyword evidence="7" id="KW-0460">Magnesium</keyword>
<dbReference type="RefSeq" id="WP_118374601.1">
    <property type="nucleotide sequence ID" value="NZ_CP060632.1"/>
</dbReference>
<sequence>MKIEIPTGAAYILQQLNKHGYEAYIVGGCVRDSLLGKQPNDWDITTSAKPEEVKAIFHRTIDTGIQHGTVTVLVDREILDDGSGSLASHTDYAFEVTTYRVDGVYTDHRRPESVCFTASLEEDLKRRDFTINAMAYNPEQGVIDIFSGQEDLEKGIIRCVGEASERFDEDALRILRAVRFAAQLDFVIENQTREAMRDQAKFLKDISAERICTELTKMIVSKHPERLEEAYELGLTNIFLPEFDRMMQTPQNNPYHLYDVGRHTLQVMRAVSATPVLRYAALLHDVGKPECKTTDETGVDHFYGHQELSAKMARTILRRLKLDNDTIDQVCRLVRNHDYGLSGDGPGMKSFRRFVAQLGAEHFADFLEIRKGDMAGQSAYHLEQRRQVIAHMEAMYAEIIEQKQCLKLSELEISGKDLIAIGVKPGPDMGRILKALLDRVLEEPELNTREQLLAIVKESYL</sequence>
<dbReference type="EMBL" id="CP060632">
    <property type="protein sequence ID" value="QNL99659.1"/>
    <property type="molecule type" value="Genomic_DNA"/>
</dbReference>
<evidence type="ECO:0000259" key="12">
    <source>
        <dbReference type="Pfam" id="PF13735"/>
    </source>
</evidence>
<dbReference type="InterPro" id="IPR006675">
    <property type="entry name" value="HDIG_dom"/>
</dbReference>
<evidence type="ECO:0000259" key="11">
    <source>
        <dbReference type="Pfam" id="PF12627"/>
    </source>
</evidence>
<evidence type="ECO:0000256" key="1">
    <source>
        <dbReference type="ARBA" id="ARBA00001946"/>
    </source>
</evidence>
<dbReference type="GO" id="GO:0046872">
    <property type="term" value="F:metal ion binding"/>
    <property type="evidence" value="ECO:0007669"/>
    <property type="project" value="UniProtKB-KW"/>
</dbReference>
<evidence type="ECO:0000256" key="8">
    <source>
        <dbReference type="ARBA" id="ARBA00022884"/>
    </source>
</evidence>
<evidence type="ECO:0000259" key="10">
    <source>
        <dbReference type="Pfam" id="PF01743"/>
    </source>
</evidence>
<proteinExistence type="inferred from homology"/>
<keyword evidence="2 9" id="KW-0808">Transferase</keyword>
<dbReference type="AlphaFoldDB" id="A0A7G9FM78"/>
<evidence type="ECO:0000256" key="9">
    <source>
        <dbReference type="RuleBase" id="RU003953"/>
    </source>
</evidence>
<evidence type="ECO:0000256" key="7">
    <source>
        <dbReference type="ARBA" id="ARBA00022842"/>
    </source>
</evidence>
<dbReference type="GO" id="GO:0004810">
    <property type="term" value="F:CCA tRNA nucleotidyltransferase activity"/>
    <property type="evidence" value="ECO:0007669"/>
    <property type="project" value="UniProtKB-EC"/>
</dbReference>
<reference evidence="13 14" key="1">
    <citation type="submission" date="2020-08" db="EMBL/GenBank/DDBJ databases">
        <authorList>
            <person name="Liu C."/>
            <person name="Sun Q."/>
        </authorList>
    </citation>
    <scope>NUCLEOTIDE SEQUENCE [LARGE SCALE GENOMIC DNA]</scope>
    <source>
        <strain evidence="13 14">NSJ-4</strain>
    </source>
</reference>
<evidence type="ECO:0000256" key="5">
    <source>
        <dbReference type="ARBA" id="ARBA00022723"/>
    </source>
</evidence>
<feature type="domain" description="Poly A polymerase head" evidence="10">
    <location>
        <begin position="23"/>
        <end position="158"/>
    </location>
</feature>
<dbReference type="PANTHER" id="PTHR46173:SF1">
    <property type="entry name" value="CCA TRNA NUCLEOTIDYLTRANSFERASE 1, MITOCHONDRIAL"/>
    <property type="match status" value="1"/>
</dbReference>
<comment type="cofactor">
    <cofactor evidence="1">
        <name>Mg(2+)</name>
        <dbReference type="ChEBI" id="CHEBI:18420"/>
    </cofactor>
</comment>
<keyword evidence="5" id="KW-0479">Metal-binding</keyword>
<evidence type="ECO:0000256" key="4">
    <source>
        <dbReference type="ARBA" id="ARBA00022695"/>
    </source>
</evidence>
<dbReference type="NCBIfam" id="TIGR00277">
    <property type="entry name" value="HDIG"/>
    <property type="match status" value="1"/>
</dbReference>
<feature type="domain" description="tRNA nucleotidyltransferase/poly(A) polymerase RNA and SrmB- binding" evidence="11">
    <location>
        <begin position="185"/>
        <end position="246"/>
    </location>
</feature>
<keyword evidence="6" id="KW-0547">Nucleotide-binding</keyword>
<dbReference type="CDD" id="cd00077">
    <property type="entry name" value="HDc"/>
    <property type="match status" value="1"/>
</dbReference>
<dbReference type="GO" id="GO:0000049">
    <property type="term" value="F:tRNA binding"/>
    <property type="evidence" value="ECO:0007669"/>
    <property type="project" value="TreeGrafter"/>
</dbReference>
<dbReference type="Gene3D" id="1.10.246.80">
    <property type="match status" value="1"/>
</dbReference>
<dbReference type="SUPFAM" id="SSF81301">
    <property type="entry name" value="Nucleotidyltransferase"/>
    <property type="match status" value="1"/>
</dbReference>
<evidence type="ECO:0000256" key="3">
    <source>
        <dbReference type="ARBA" id="ARBA00022694"/>
    </source>
</evidence>
<name>A0A7G9FM78_9FIRM</name>
<evidence type="ECO:0000313" key="13">
    <source>
        <dbReference type="EMBL" id="QNL99659.1"/>
    </source>
</evidence>
<keyword evidence="14" id="KW-1185">Reference proteome</keyword>
<dbReference type="CDD" id="cd05398">
    <property type="entry name" value="NT_ClassII-CCAase"/>
    <property type="match status" value="1"/>
</dbReference>
<gene>
    <name evidence="13" type="ORF">H9Q76_13280</name>
</gene>
<dbReference type="Pfam" id="PF01743">
    <property type="entry name" value="PolyA_pol"/>
    <property type="match status" value="1"/>
</dbReference>
<keyword evidence="3" id="KW-0819">tRNA processing</keyword>
<dbReference type="InterPro" id="IPR002646">
    <property type="entry name" value="PolA_pol_head_dom"/>
</dbReference>
<dbReference type="InterPro" id="IPR050264">
    <property type="entry name" value="Bact_CCA-adding_enz_type3_sf"/>
</dbReference>
<dbReference type="InterPro" id="IPR032828">
    <property type="entry name" value="PolyA_RNA-bd"/>
</dbReference>
<dbReference type="InterPro" id="IPR043519">
    <property type="entry name" value="NT_sf"/>
</dbReference>
<protein>
    <submittedName>
        <fullName evidence="13">CCA tRNA nucleotidyltransferase</fullName>
        <ecNumber evidence="13">2.7.7.72</ecNumber>
    </submittedName>
</protein>
<dbReference type="Pfam" id="PF12627">
    <property type="entry name" value="PolyA_pol_RNAbd"/>
    <property type="match status" value="1"/>
</dbReference>
<organism evidence="13 14">
    <name type="scientific">Wujia chipingensis</name>
    <dbReference type="NCBI Taxonomy" id="2763670"/>
    <lineage>
        <taxon>Bacteria</taxon>
        <taxon>Bacillati</taxon>
        <taxon>Bacillota</taxon>
        <taxon>Clostridia</taxon>
        <taxon>Lachnospirales</taxon>
        <taxon>Lachnospiraceae</taxon>
        <taxon>Wujia</taxon>
    </lineage>
</organism>
<dbReference type="SUPFAM" id="SSF81891">
    <property type="entry name" value="Poly A polymerase C-terminal region-like"/>
    <property type="match status" value="1"/>
</dbReference>
<evidence type="ECO:0000256" key="2">
    <source>
        <dbReference type="ARBA" id="ARBA00022679"/>
    </source>
</evidence>